<dbReference type="GO" id="GO:0009094">
    <property type="term" value="P:L-phenylalanine biosynthetic process"/>
    <property type="evidence" value="ECO:0007669"/>
    <property type="project" value="UniProtKB-UniPathway"/>
</dbReference>
<dbReference type="STRING" id="742152.A0A2H3IVL7"/>
<sequence length="321" mass="35222">MICDLAEPSLPKLAFLGPLGSHSYQCARSGFKDGVEYVEKPTIADVFNAISSEIPFGLLPQENSVYGTVTETYNLLRMPEVGKDKFIRGELMLKIRHSLVVRRGVKLEDVTRVLSHEQALGQCARFLSKTLPSATRVRTPSTSAAAQMLLSDDEESGRSAAICSALCVTTFDGLEILQEDVQDSLTNQTRFYVLANSLHTPLPSAFQIPPPQHALVRIALKPKSADTDADLPPRNRLVHLVTSTLLTTFGLPTTRIDRRPSLSDEPFEDVYIIELEDCIGAASYESPQSYAVLDTKIWKRMAAGVERVEATGGEACVLGVW</sequence>
<dbReference type="SUPFAM" id="SSF53850">
    <property type="entry name" value="Periplasmic binding protein-like II"/>
    <property type="match status" value="1"/>
</dbReference>
<reference evidence="7 8" key="1">
    <citation type="journal article" date="2012" name="Science">
        <title>The Paleozoic origin of enzymatic lignin decomposition reconstructed from 31 fungal genomes.</title>
        <authorList>
            <person name="Floudas D."/>
            <person name="Binder M."/>
            <person name="Riley R."/>
            <person name="Barry K."/>
            <person name="Blanchette R.A."/>
            <person name="Henrissat B."/>
            <person name="Martinez A.T."/>
            <person name="Otillar R."/>
            <person name="Spatafora J.W."/>
            <person name="Yadav J.S."/>
            <person name="Aerts A."/>
            <person name="Benoit I."/>
            <person name="Boyd A."/>
            <person name="Carlson A."/>
            <person name="Copeland A."/>
            <person name="Coutinho P.M."/>
            <person name="de Vries R.P."/>
            <person name="Ferreira P."/>
            <person name="Findley K."/>
            <person name="Foster B."/>
            <person name="Gaskell J."/>
            <person name="Glotzer D."/>
            <person name="Gorecki P."/>
            <person name="Heitman J."/>
            <person name="Hesse C."/>
            <person name="Hori C."/>
            <person name="Igarashi K."/>
            <person name="Jurgens J.A."/>
            <person name="Kallen N."/>
            <person name="Kersten P."/>
            <person name="Kohler A."/>
            <person name="Kuees U."/>
            <person name="Kumar T.K.A."/>
            <person name="Kuo A."/>
            <person name="LaButti K."/>
            <person name="Larrondo L.F."/>
            <person name="Lindquist E."/>
            <person name="Ling A."/>
            <person name="Lombard V."/>
            <person name="Lucas S."/>
            <person name="Lundell T."/>
            <person name="Martin R."/>
            <person name="McLaughlin D.J."/>
            <person name="Morgenstern I."/>
            <person name="Morin E."/>
            <person name="Murat C."/>
            <person name="Nagy L.G."/>
            <person name="Nolan M."/>
            <person name="Ohm R.A."/>
            <person name="Patyshakuliyeva A."/>
            <person name="Rokas A."/>
            <person name="Ruiz-Duenas F.J."/>
            <person name="Sabat G."/>
            <person name="Salamov A."/>
            <person name="Samejima M."/>
            <person name="Schmutz J."/>
            <person name="Slot J.C."/>
            <person name="St John F."/>
            <person name="Stenlid J."/>
            <person name="Sun H."/>
            <person name="Sun S."/>
            <person name="Syed K."/>
            <person name="Tsang A."/>
            <person name="Wiebenga A."/>
            <person name="Young D."/>
            <person name="Pisabarro A."/>
            <person name="Eastwood D.C."/>
            <person name="Martin F."/>
            <person name="Cullen D."/>
            <person name="Grigoriev I.V."/>
            <person name="Hibbett D.S."/>
        </authorList>
    </citation>
    <scope>NUCLEOTIDE SEQUENCE [LARGE SCALE GENOMIC DNA]</scope>
    <source>
        <strain evidence="7 8">MD-104</strain>
    </source>
</reference>
<evidence type="ECO:0000313" key="7">
    <source>
        <dbReference type="EMBL" id="PCH33771.1"/>
    </source>
</evidence>
<dbReference type="Pfam" id="PF00800">
    <property type="entry name" value="PDT"/>
    <property type="match status" value="1"/>
</dbReference>
<dbReference type="PANTHER" id="PTHR21022:SF19">
    <property type="entry name" value="PREPHENATE DEHYDRATASE-RELATED"/>
    <property type="match status" value="1"/>
</dbReference>
<dbReference type="EMBL" id="KB467831">
    <property type="protein sequence ID" value="PCH33771.1"/>
    <property type="molecule type" value="Genomic_DNA"/>
</dbReference>
<accession>A0A2H3IVL7</accession>
<dbReference type="GO" id="GO:0005737">
    <property type="term" value="C:cytoplasm"/>
    <property type="evidence" value="ECO:0007669"/>
    <property type="project" value="TreeGrafter"/>
</dbReference>
<keyword evidence="4" id="KW-0456">Lyase</keyword>
<evidence type="ECO:0000256" key="5">
    <source>
        <dbReference type="ARBA" id="ARBA00029440"/>
    </source>
</evidence>
<dbReference type="InterPro" id="IPR001086">
    <property type="entry name" value="Preph_deHydtase"/>
</dbReference>
<evidence type="ECO:0000313" key="8">
    <source>
        <dbReference type="Proteomes" id="UP000218811"/>
    </source>
</evidence>
<evidence type="ECO:0000256" key="3">
    <source>
        <dbReference type="ARBA" id="ARBA00023222"/>
    </source>
</evidence>
<evidence type="ECO:0000259" key="6">
    <source>
        <dbReference type="PROSITE" id="PS51171"/>
    </source>
</evidence>
<dbReference type="PANTHER" id="PTHR21022">
    <property type="entry name" value="PREPHENATE DEHYDRATASE P PROTEIN"/>
    <property type="match status" value="1"/>
</dbReference>
<dbReference type="PROSITE" id="PS51171">
    <property type="entry name" value="PREPHENATE_DEHYDR_3"/>
    <property type="match status" value="1"/>
</dbReference>
<keyword evidence="1" id="KW-0028">Amino-acid biosynthesis</keyword>
<protein>
    <submittedName>
        <fullName evidence="7">PDT-domain-containing protein</fullName>
    </submittedName>
</protein>
<keyword evidence="3" id="KW-0584">Phenylalanine biosynthesis</keyword>
<proteinExistence type="predicted"/>
<dbReference type="OMA" id="LGTYTHE"/>
<keyword evidence="8" id="KW-1185">Reference proteome</keyword>
<dbReference type="GO" id="GO:0004664">
    <property type="term" value="F:prephenate dehydratase activity"/>
    <property type="evidence" value="ECO:0007669"/>
    <property type="project" value="UniProtKB-EC"/>
</dbReference>
<feature type="domain" description="Prephenate dehydratase" evidence="6">
    <location>
        <begin position="12"/>
        <end position="196"/>
    </location>
</feature>
<gene>
    <name evidence="7" type="ORF">WOLCODRAFT_87003</name>
</gene>
<evidence type="ECO:0000256" key="1">
    <source>
        <dbReference type="ARBA" id="ARBA00022605"/>
    </source>
</evidence>
<dbReference type="Proteomes" id="UP000218811">
    <property type="component" value="Unassembled WGS sequence"/>
</dbReference>
<comment type="pathway">
    <text evidence="5">Amino-acid biosynthesis.</text>
</comment>
<name>A0A2H3IVL7_WOLCO</name>
<evidence type="ECO:0000256" key="2">
    <source>
        <dbReference type="ARBA" id="ARBA00023141"/>
    </source>
</evidence>
<keyword evidence="2" id="KW-0057">Aromatic amino acid biosynthesis</keyword>
<dbReference type="CDD" id="cd13532">
    <property type="entry name" value="PBP2_PDT_like"/>
    <property type="match status" value="1"/>
</dbReference>
<evidence type="ECO:0000256" key="4">
    <source>
        <dbReference type="ARBA" id="ARBA00023239"/>
    </source>
</evidence>
<dbReference type="UniPathway" id="UPA00121">
    <property type="reaction ID" value="UER00345"/>
</dbReference>
<dbReference type="OrthoDB" id="983542at2759"/>
<dbReference type="AlphaFoldDB" id="A0A2H3IVL7"/>
<dbReference type="Gene3D" id="3.40.190.10">
    <property type="entry name" value="Periplasmic binding protein-like II"/>
    <property type="match status" value="2"/>
</dbReference>
<organism evidence="7 8">
    <name type="scientific">Wolfiporia cocos (strain MD-104)</name>
    <name type="common">Brown rot fungus</name>
    <dbReference type="NCBI Taxonomy" id="742152"/>
    <lineage>
        <taxon>Eukaryota</taxon>
        <taxon>Fungi</taxon>
        <taxon>Dikarya</taxon>
        <taxon>Basidiomycota</taxon>
        <taxon>Agaricomycotina</taxon>
        <taxon>Agaricomycetes</taxon>
        <taxon>Polyporales</taxon>
        <taxon>Phaeolaceae</taxon>
        <taxon>Wolfiporia</taxon>
    </lineage>
</organism>